<comment type="catalytic activity">
    <reaction evidence="1">
        <text>S-ubiquitinyl-[E2 ubiquitin-conjugating enzyme]-L-cysteine + [acceptor protein]-L-lysine = [E2 ubiquitin-conjugating enzyme]-L-cysteine + N(6)-ubiquitinyl-[acceptor protein]-L-lysine.</text>
        <dbReference type="EC" id="2.3.2.27"/>
    </reaction>
</comment>
<dbReference type="SUPFAM" id="SSF57850">
    <property type="entry name" value="RING/U-box"/>
    <property type="match status" value="1"/>
</dbReference>
<dbReference type="PROSITE" id="PS50089">
    <property type="entry name" value="ZF_RING_2"/>
    <property type="match status" value="1"/>
</dbReference>
<dbReference type="AlphaFoldDB" id="A0A5J4ZXJ8"/>
<dbReference type="PANTHER" id="PTHR46463">
    <property type="entry name" value="ZINC FINGER, RING/FYVE/PHD-TYPE"/>
    <property type="match status" value="1"/>
</dbReference>
<feature type="compositionally biased region" description="Polar residues" evidence="9">
    <location>
        <begin position="95"/>
        <end position="111"/>
    </location>
</feature>
<dbReference type="GO" id="GO:0005829">
    <property type="term" value="C:cytosol"/>
    <property type="evidence" value="ECO:0007669"/>
    <property type="project" value="TreeGrafter"/>
</dbReference>
<dbReference type="EC" id="2.3.2.27" evidence="2"/>
<evidence type="ECO:0000313" key="11">
    <source>
        <dbReference type="EMBL" id="KAA8522428.1"/>
    </source>
</evidence>
<dbReference type="PANTHER" id="PTHR46463:SF44">
    <property type="entry name" value="RING_U-BOX SUPERFAMILY PROTEIN"/>
    <property type="match status" value="1"/>
</dbReference>
<evidence type="ECO:0000259" key="10">
    <source>
        <dbReference type="PROSITE" id="PS50089"/>
    </source>
</evidence>
<keyword evidence="7" id="KW-0862">Zinc</keyword>
<keyword evidence="6" id="KW-0833">Ubl conjugation pathway</keyword>
<evidence type="ECO:0000256" key="1">
    <source>
        <dbReference type="ARBA" id="ARBA00000900"/>
    </source>
</evidence>
<dbReference type="FunFam" id="3.30.40.10:FF:000376">
    <property type="entry name" value="Putative E3 ubiquitin-protein ligase RHB1A"/>
    <property type="match status" value="1"/>
</dbReference>
<dbReference type="SMART" id="SM00184">
    <property type="entry name" value="RING"/>
    <property type="match status" value="1"/>
</dbReference>
<evidence type="ECO:0000256" key="2">
    <source>
        <dbReference type="ARBA" id="ARBA00012483"/>
    </source>
</evidence>
<dbReference type="EMBL" id="CM018048">
    <property type="protein sequence ID" value="KAA8522428.1"/>
    <property type="molecule type" value="Genomic_DNA"/>
</dbReference>
<gene>
    <name evidence="11" type="ORF">F0562_013211</name>
</gene>
<feature type="domain" description="RING-type" evidence="10">
    <location>
        <begin position="165"/>
        <end position="206"/>
    </location>
</feature>
<accession>A0A5J4ZXJ8</accession>
<dbReference type="GO" id="GO:0061630">
    <property type="term" value="F:ubiquitin protein ligase activity"/>
    <property type="evidence" value="ECO:0007669"/>
    <property type="project" value="UniProtKB-EC"/>
</dbReference>
<evidence type="ECO:0000256" key="7">
    <source>
        <dbReference type="ARBA" id="ARBA00022833"/>
    </source>
</evidence>
<evidence type="ECO:0000256" key="6">
    <source>
        <dbReference type="ARBA" id="ARBA00022786"/>
    </source>
</evidence>
<proteinExistence type="predicted"/>
<keyword evidence="5 8" id="KW-0863">Zinc-finger</keyword>
<evidence type="ECO:0000256" key="3">
    <source>
        <dbReference type="ARBA" id="ARBA00022679"/>
    </source>
</evidence>
<dbReference type="Proteomes" id="UP000325577">
    <property type="component" value="Linkage Group LG5"/>
</dbReference>
<dbReference type="GO" id="GO:0008270">
    <property type="term" value="F:zinc ion binding"/>
    <property type="evidence" value="ECO:0007669"/>
    <property type="project" value="UniProtKB-KW"/>
</dbReference>
<evidence type="ECO:0000256" key="8">
    <source>
        <dbReference type="PROSITE-ProRule" id="PRU00175"/>
    </source>
</evidence>
<dbReference type="Pfam" id="PF13639">
    <property type="entry name" value="zf-RING_2"/>
    <property type="match status" value="1"/>
</dbReference>
<evidence type="ECO:0000256" key="9">
    <source>
        <dbReference type="SAM" id="MobiDB-lite"/>
    </source>
</evidence>
<protein>
    <recommendedName>
        <fullName evidence="2">RING-type E3 ubiquitin transferase</fullName>
        <ecNumber evidence="2">2.3.2.27</ecNumber>
    </recommendedName>
</protein>
<keyword evidence="3" id="KW-0808">Transferase</keyword>
<dbReference type="InterPro" id="IPR001841">
    <property type="entry name" value="Znf_RING"/>
</dbReference>
<organism evidence="11 12">
    <name type="scientific">Nyssa sinensis</name>
    <dbReference type="NCBI Taxonomy" id="561372"/>
    <lineage>
        <taxon>Eukaryota</taxon>
        <taxon>Viridiplantae</taxon>
        <taxon>Streptophyta</taxon>
        <taxon>Embryophyta</taxon>
        <taxon>Tracheophyta</taxon>
        <taxon>Spermatophyta</taxon>
        <taxon>Magnoliopsida</taxon>
        <taxon>eudicotyledons</taxon>
        <taxon>Gunneridae</taxon>
        <taxon>Pentapetalae</taxon>
        <taxon>asterids</taxon>
        <taxon>Cornales</taxon>
        <taxon>Nyssaceae</taxon>
        <taxon>Nyssa</taxon>
    </lineage>
</organism>
<sequence length="217" mass="23828">MGGCCCCCSSRGVELNSSSPFYHYPRVSEVHEPLSSHHGTVSALSTGLLVDTNLDTAIPDTYRPPPAPIPYDANLGHPQTPPGNQEVCGNKSDAAVQTTNTESIEQTNSGNTLETSAKDLKESDCKVKTETEFASSKELEIELEKSDELKKSIEPLVSALEEDVCPTCLEEYDVENPKIITKCEHHFHLSCILEWMERSDTCPVCDKEMIFNSTVDS</sequence>
<dbReference type="Gene3D" id="3.30.40.10">
    <property type="entry name" value="Zinc/RING finger domain, C3HC4 (zinc finger)"/>
    <property type="match status" value="1"/>
</dbReference>
<evidence type="ECO:0000256" key="5">
    <source>
        <dbReference type="ARBA" id="ARBA00022771"/>
    </source>
</evidence>
<dbReference type="CDD" id="cd23116">
    <property type="entry name" value="RING-H2_AIRP1-like"/>
    <property type="match status" value="1"/>
</dbReference>
<name>A0A5J4ZXJ8_9ASTE</name>
<reference evidence="11 12" key="1">
    <citation type="submission" date="2019-09" db="EMBL/GenBank/DDBJ databases">
        <title>A chromosome-level genome assembly of the Chinese tupelo Nyssa sinensis.</title>
        <authorList>
            <person name="Yang X."/>
            <person name="Kang M."/>
            <person name="Yang Y."/>
            <person name="Xiong H."/>
            <person name="Wang M."/>
            <person name="Zhang Z."/>
            <person name="Wang Z."/>
            <person name="Wu H."/>
            <person name="Ma T."/>
            <person name="Liu J."/>
            <person name="Xi Z."/>
        </authorList>
    </citation>
    <scope>NUCLEOTIDE SEQUENCE [LARGE SCALE GENOMIC DNA]</scope>
    <source>
        <strain evidence="11">J267</strain>
        <tissue evidence="11">Leaf</tissue>
    </source>
</reference>
<dbReference type="InterPro" id="IPR013083">
    <property type="entry name" value="Znf_RING/FYVE/PHD"/>
</dbReference>
<evidence type="ECO:0000256" key="4">
    <source>
        <dbReference type="ARBA" id="ARBA00022723"/>
    </source>
</evidence>
<keyword evidence="4" id="KW-0479">Metal-binding</keyword>
<feature type="region of interest" description="Disordered" evidence="9">
    <location>
        <begin position="74"/>
        <end position="111"/>
    </location>
</feature>
<dbReference type="OrthoDB" id="8062037at2759"/>
<evidence type="ECO:0000313" key="12">
    <source>
        <dbReference type="Proteomes" id="UP000325577"/>
    </source>
</evidence>
<keyword evidence="12" id="KW-1185">Reference proteome</keyword>